<keyword evidence="1" id="KW-0472">Membrane</keyword>
<evidence type="ECO:0000256" key="1">
    <source>
        <dbReference type="SAM" id="Phobius"/>
    </source>
</evidence>
<keyword evidence="1" id="KW-0812">Transmembrane</keyword>
<keyword evidence="1" id="KW-1133">Transmembrane helix</keyword>
<gene>
    <name evidence="2" type="ORF">SAMN04487992_1062</name>
</gene>
<organism evidence="2 3">
    <name type="scientific">Cellulophaga baltica</name>
    <dbReference type="NCBI Taxonomy" id="76594"/>
    <lineage>
        <taxon>Bacteria</taxon>
        <taxon>Pseudomonadati</taxon>
        <taxon>Bacteroidota</taxon>
        <taxon>Flavobacteriia</taxon>
        <taxon>Flavobacteriales</taxon>
        <taxon>Flavobacteriaceae</taxon>
        <taxon>Cellulophaga</taxon>
    </lineage>
</organism>
<accession>A0A1G7HDF4</accession>
<protein>
    <submittedName>
        <fullName evidence="2">Uncharacterized protein</fullName>
    </submittedName>
</protein>
<dbReference type="EMBL" id="FNBD01000006">
    <property type="protein sequence ID" value="SDE98455.1"/>
    <property type="molecule type" value="Genomic_DNA"/>
</dbReference>
<reference evidence="3" key="1">
    <citation type="submission" date="2016-10" db="EMBL/GenBank/DDBJ databases">
        <authorList>
            <person name="Varghese N."/>
            <person name="Submissions S."/>
        </authorList>
    </citation>
    <scope>NUCLEOTIDE SEQUENCE [LARGE SCALE GENOMIC DNA]</scope>
    <source>
        <strain evidence="3">DSM 24729</strain>
    </source>
</reference>
<name>A0A1G7HDF4_9FLAO</name>
<keyword evidence="3" id="KW-1185">Reference proteome</keyword>
<dbReference type="RefSeq" id="WP_074538396.1">
    <property type="nucleotide sequence ID" value="NZ_FNBD01000006.1"/>
</dbReference>
<sequence length="176" mass="20242">MNKYLKLTIIIGFVGCVSFLIALASGYTTYTDCEFYKARRTSLVPILIIVLVSLITGKILKMDKDLVYIFVGTVFFGSFFIVPHLYDKKYEELLLREENKTTKAIIKNINYQQFTTFLKFETVPQKFTATLALKKKSDIRTLKEGDTILIKYAISCAYLIGFHNLSPTKDELKLYD</sequence>
<evidence type="ECO:0000313" key="2">
    <source>
        <dbReference type="EMBL" id="SDE98455.1"/>
    </source>
</evidence>
<feature type="transmembrane region" description="Helical" evidence="1">
    <location>
        <begin position="66"/>
        <end position="86"/>
    </location>
</feature>
<proteinExistence type="predicted"/>
<feature type="transmembrane region" description="Helical" evidence="1">
    <location>
        <begin position="6"/>
        <end position="30"/>
    </location>
</feature>
<evidence type="ECO:0000313" key="3">
    <source>
        <dbReference type="Proteomes" id="UP000182114"/>
    </source>
</evidence>
<feature type="transmembrane region" description="Helical" evidence="1">
    <location>
        <begin position="42"/>
        <end position="60"/>
    </location>
</feature>
<dbReference type="Proteomes" id="UP000182114">
    <property type="component" value="Unassembled WGS sequence"/>
</dbReference>
<dbReference type="AlphaFoldDB" id="A0A1G7HDF4"/>